<dbReference type="GO" id="GO:0005840">
    <property type="term" value="C:ribosome"/>
    <property type="evidence" value="ECO:0007669"/>
    <property type="project" value="UniProtKB-KW"/>
</dbReference>
<gene>
    <name evidence="9" type="ORF">FSP39_005712</name>
</gene>
<organism evidence="9 10">
    <name type="scientific">Pinctada imbricata</name>
    <name type="common">Atlantic pearl-oyster</name>
    <name type="synonym">Pinctada martensii</name>
    <dbReference type="NCBI Taxonomy" id="66713"/>
    <lineage>
        <taxon>Eukaryota</taxon>
        <taxon>Metazoa</taxon>
        <taxon>Spiralia</taxon>
        <taxon>Lophotrochozoa</taxon>
        <taxon>Mollusca</taxon>
        <taxon>Bivalvia</taxon>
        <taxon>Autobranchia</taxon>
        <taxon>Pteriomorphia</taxon>
        <taxon>Pterioida</taxon>
        <taxon>Pterioidea</taxon>
        <taxon>Pteriidae</taxon>
        <taxon>Pinctada</taxon>
    </lineage>
</organism>
<evidence type="ECO:0000256" key="6">
    <source>
        <dbReference type="ARBA" id="ARBA00035139"/>
    </source>
</evidence>
<dbReference type="InterPro" id="IPR040049">
    <property type="entry name" value="Ribosomal_mS25/mL61"/>
</dbReference>
<evidence type="ECO:0000313" key="10">
    <source>
        <dbReference type="Proteomes" id="UP001186944"/>
    </source>
</evidence>
<protein>
    <recommendedName>
        <fullName evidence="6">Small ribosomal subunit protein mS25</fullName>
    </recommendedName>
    <alternativeName>
        <fullName evidence="7">28S ribosomal protein S25, mitochondrial</fullName>
    </alternativeName>
</protein>
<comment type="subcellular location">
    <subcellularLocation>
        <location evidence="1">Mitochondrion</location>
    </subcellularLocation>
</comment>
<dbReference type="PANTHER" id="PTHR13274:SF2">
    <property type="entry name" value="SMALL RIBOSOMAL SUBUNIT PROTEIN MS25"/>
    <property type="match status" value="1"/>
</dbReference>
<evidence type="ECO:0000256" key="4">
    <source>
        <dbReference type="ARBA" id="ARBA00023128"/>
    </source>
</evidence>
<evidence type="ECO:0000256" key="2">
    <source>
        <dbReference type="ARBA" id="ARBA00008046"/>
    </source>
</evidence>
<dbReference type="SMART" id="SM00916">
    <property type="entry name" value="L51_S25_CI-B8"/>
    <property type="match status" value="1"/>
</dbReference>
<dbReference type="InterPro" id="IPR007741">
    <property type="entry name" value="Ribosomal_mL43/mS25/NADH_DH"/>
</dbReference>
<evidence type="ECO:0000313" key="9">
    <source>
        <dbReference type="EMBL" id="KAK3101706.1"/>
    </source>
</evidence>
<dbReference type="GO" id="GO:0003735">
    <property type="term" value="F:structural constituent of ribosome"/>
    <property type="evidence" value="ECO:0007669"/>
    <property type="project" value="InterPro"/>
</dbReference>
<dbReference type="Gene3D" id="3.40.30.10">
    <property type="entry name" value="Glutaredoxin"/>
    <property type="match status" value="1"/>
</dbReference>
<sequence>MPMMTGKAPIRRTLKYLEKGPLVLKEDLRVMLINWNTSQKASKGVGDFVFWHVPQIKYKNPDVEIMTFKNFTPSPWIQFINAHGDRITVDAYNQSKDDIMKHLVETFSDNAISESFQQEMHTKDSTKFGTPQDRRCMCVIPGQVPCPAFTLLPKELRGRVTPRSNPVKEDQ</sequence>
<dbReference type="Pfam" id="PF05047">
    <property type="entry name" value="L51_S25_CI-B8"/>
    <property type="match status" value="1"/>
</dbReference>
<keyword evidence="10" id="KW-1185">Reference proteome</keyword>
<keyword evidence="3" id="KW-0689">Ribosomal protein</keyword>
<dbReference type="EMBL" id="VSWD01000005">
    <property type="protein sequence ID" value="KAK3101706.1"/>
    <property type="molecule type" value="Genomic_DNA"/>
</dbReference>
<evidence type="ECO:0000259" key="8">
    <source>
        <dbReference type="SMART" id="SM00916"/>
    </source>
</evidence>
<dbReference type="GO" id="GO:0005739">
    <property type="term" value="C:mitochondrion"/>
    <property type="evidence" value="ECO:0007669"/>
    <property type="project" value="UniProtKB-SubCell"/>
</dbReference>
<evidence type="ECO:0000256" key="7">
    <source>
        <dbReference type="ARBA" id="ARBA00035369"/>
    </source>
</evidence>
<evidence type="ECO:0000256" key="5">
    <source>
        <dbReference type="ARBA" id="ARBA00023274"/>
    </source>
</evidence>
<dbReference type="Proteomes" id="UP001186944">
    <property type="component" value="Unassembled WGS sequence"/>
</dbReference>
<keyword evidence="5" id="KW-0687">Ribonucleoprotein</keyword>
<name>A0AA88YQ10_PINIB</name>
<evidence type="ECO:0000256" key="3">
    <source>
        <dbReference type="ARBA" id="ARBA00022980"/>
    </source>
</evidence>
<dbReference type="AlphaFoldDB" id="A0AA88YQ10"/>
<comment type="similarity">
    <text evidence="2">Belongs to the mitochondrion-specific ribosomal protein mS25 family.</text>
</comment>
<dbReference type="PANTHER" id="PTHR13274">
    <property type="entry name" value="MITOCHONDRIAL RIBOSOMAL PROTEIN S25"/>
    <property type="match status" value="1"/>
</dbReference>
<comment type="caution">
    <text evidence="9">The sequence shown here is derived from an EMBL/GenBank/DDBJ whole genome shotgun (WGS) entry which is preliminary data.</text>
</comment>
<proteinExistence type="inferred from homology"/>
<reference evidence="9" key="1">
    <citation type="submission" date="2019-08" db="EMBL/GenBank/DDBJ databases">
        <title>The improved chromosome-level genome for the pearl oyster Pinctada fucata martensii using PacBio sequencing and Hi-C.</title>
        <authorList>
            <person name="Zheng Z."/>
        </authorList>
    </citation>
    <scope>NUCLEOTIDE SEQUENCE</scope>
    <source>
        <strain evidence="9">ZZ-2019</strain>
        <tissue evidence="9">Adductor muscle</tissue>
    </source>
</reference>
<evidence type="ECO:0000256" key="1">
    <source>
        <dbReference type="ARBA" id="ARBA00004173"/>
    </source>
</evidence>
<accession>A0AA88YQ10</accession>
<dbReference type="SUPFAM" id="SSF52833">
    <property type="entry name" value="Thioredoxin-like"/>
    <property type="match status" value="1"/>
</dbReference>
<dbReference type="GO" id="GO:1990904">
    <property type="term" value="C:ribonucleoprotein complex"/>
    <property type="evidence" value="ECO:0007669"/>
    <property type="project" value="UniProtKB-KW"/>
</dbReference>
<keyword evidence="4" id="KW-0496">Mitochondrion</keyword>
<feature type="domain" description="Ribosomal protein/NADH dehydrogenase" evidence="8">
    <location>
        <begin position="36"/>
        <end position="110"/>
    </location>
</feature>
<dbReference type="InterPro" id="IPR036249">
    <property type="entry name" value="Thioredoxin-like_sf"/>
</dbReference>